<dbReference type="AlphaFoldDB" id="A0A2A2KDK0"/>
<reference evidence="11 12" key="1">
    <citation type="journal article" date="2017" name="Curr. Biol.">
        <title>Genome architecture and evolution of a unichromosomal asexual nematode.</title>
        <authorList>
            <person name="Fradin H."/>
            <person name="Zegar C."/>
            <person name="Gutwein M."/>
            <person name="Lucas J."/>
            <person name="Kovtun M."/>
            <person name="Corcoran D."/>
            <person name="Baugh L.R."/>
            <person name="Kiontke K."/>
            <person name="Gunsalus K."/>
            <person name="Fitch D.H."/>
            <person name="Piano F."/>
        </authorList>
    </citation>
    <scope>NUCLEOTIDE SEQUENCE [LARGE SCALE GENOMIC DNA]</scope>
    <source>
        <strain evidence="11">PF1309</strain>
    </source>
</reference>
<feature type="compositionally biased region" description="Polar residues" evidence="8">
    <location>
        <begin position="56"/>
        <end position="67"/>
    </location>
</feature>
<evidence type="ECO:0000256" key="6">
    <source>
        <dbReference type="ARBA" id="ARBA00022964"/>
    </source>
</evidence>
<dbReference type="SMART" id="SM00545">
    <property type="entry name" value="JmjN"/>
    <property type="match status" value="1"/>
</dbReference>
<feature type="compositionally biased region" description="Low complexity" evidence="8">
    <location>
        <begin position="83"/>
        <end position="92"/>
    </location>
</feature>
<organism evidence="11 12">
    <name type="scientific">Diploscapter pachys</name>
    <dbReference type="NCBI Taxonomy" id="2018661"/>
    <lineage>
        <taxon>Eukaryota</taxon>
        <taxon>Metazoa</taxon>
        <taxon>Ecdysozoa</taxon>
        <taxon>Nematoda</taxon>
        <taxon>Chromadorea</taxon>
        <taxon>Rhabditida</taxon>
        <taxon>Rhabditina</taxon>
        <taxon>Rhabditomorpha</taxon>
        <taxon>Rhabditoidea</taxon>
        <taxon>Rhabditidae</taxon>
        <taxon>Diploscapter</taxon>
    </lineage>
</organism>
<sequence>MIEPISTPSSFLPLSETDAATMPCSSSVLPLPSPSPTAIPPIPLCSSSRFALTIDSSSPSTVDSQGSGPLKLSLGDQGQSCESTAAKSSGSSARRKRQFDGHIPADECIRYSDGTTEKYASAQHPVHTPTGTVPILVYYPTMKQIRDFNYLIELIERTGAHRLCGIVKVVPPPEWNPRGQLKSDFRDANDYLLENPVVEKFEGERETFTRVLSVYSDQMKAKDYRKLATSAKFRPLPAALEMSDPVEIEKEFFANILDREAIYGADTEGSLYAKNVKEINMNCLGTILDETKSDGRIKGVNTVFLYFGMYKAMFPWHVEDMDLYSINYLLHGAPKYWFAIAPESAERFERIMASTFPNEFKHCKAFLRHKFAVATPEFLRKYDIKYGTMMHRENEIILTFPRGYHMGFNMGFNIAESTNFASDRWIDYGKTALLCQCRKDTVQIDMKKFMYKYRPDEAERWMSYWYGNEKVRSAEQPPIKPIFSPFVTVYPYKKIYPITDNDDDEGLSPAKKSKFESNRTSGSTNPYVYVMEHFNSKLLRLQSLRKNFRLKLPGIDLDGCSHCAAPAPDIDSKSLRTSVFRKNHGLWARSPFALKEEHDHNAETAKIAPHCSVCQYFVAPGIRKIVDTIPDKSSVVIRRKSTFTKEDPSLAEDDEMPAQSDLWVCSNCSMTVHACCYGIDEQNADENARSRWRCDRCSERNDHLIRSTSCNLCERRGGALIRAENGQDNETFVHIVCVILNRQAIHLFTHSFKEEMMSIPGDL</sequence>
<evidence type="ECO:0000259" key="9">
    <source>
        <dbReference type="PROSITE" id="PS51183"/>
    </source>
</evidence>
<dbReference type="OrthoDB" id="9547406at2759"/>
<evidence type="ECO:0000256" key="8">
    <source>
        <dbReference type="SAM" id="MobiDB-lite"/>
    </source>
</evidence>
<keyword evidence="7" id="KW-0539">Nucleus</keyword>
<proteinExistence type="predicted"/>
<dbReference type="Gene3D" id="2.60.120.650">
    <property type="entry name" value="Cupin"/>
    <property type="match status" value="1"/>
</dbReference>
<evidence type="ECO:0000256" key="7">
    <source>
        <dbReference type="ARBA" id="ARBA00023242"/>
    </source>
</evidence>
<dbReference type="InterPro" id="IPR019787">
    <property type="entry name" value="Znf_PHD-finger"/>
</dbReference>
<keyword evidence="6" id="KW-0560">Oxidoreductase</keyword>
<evidence type="ECO:0000256" key="2">
    <source>
        <dbReference type="ARBA" id="ARBA00022723"/>
    </source>
</evidence>
<keyword evidence="6" id="KW-0223">Dioxygenase</keyword>
<feature type="domain" description="JmjC" evidence="10">
    <location>
        <begin position="265"/>
        <end position="437"/>
    </location>
</feature>
<protein>
    <recommendedName>
        <fullName evidence="13">[Histone H3]-trimethyl-L-lysine(9) demethylase</fullName>
    </recommendedName>
</protein>
<keyword evidence="3" id="KW-0863">Zinc-finger</keyword>
<evidence type="ECO:0000313" key="11">
    <source>
        <dbReference type="EMBL" id="PAV71990.1"/>
    </source>
</evidence>
<dbReference type="GO" id="GO:0051864">
    <property type="term" value="F:histone H3K36 demethylase activity"/>
    <property type="evidence" value="ECO:0007669"/>
    <property type="project" value="TreeGrafter"/>
</dbReference>
<dbReference type="SUPFAM" id="SSF51197">
    <property type="entry name" value="Clavaminate synthase-like"/>
    <property type="match status" value="1"/>
</dbReference>
<dbReference type="InterPro" id="IPR003349">
    <property type="entry name" value="JmjN"/>
</dbReference>
<dbReference type="EMBL" id="LIAE01008885">
    <property type="protein sequence ID" value="PAV71990.1"/>
    <property type="molecule type" value="Genomic_DNA"/>
</dbReference>
<evidence type="ECO:0008006" key="13">
    <source>
        <dbReference type="Google" id="ProtNLM"/>
    </source>
</evidence>
<dbReference type="PROSITE" id="PS51183">
    <property type="entry name" value="JMJN"/>
    <property type="match status" value="1"/>
</dbReference>
<dbReference type="GO" id="GO:0008270">
    <property type="term" value="F:zinc ion binding"/>
    <property type="evidence" value="ECO:0007669"/>
    <property type="project" value="UniProtKB-KW"/>
</dbReference>
<dbReference type="GO" id="GO:0000785">
    <property type="term" value="C:chromatin"/>
    <property type="evidence" value="ECO:0007669"/>
    <property type="project" value="TreeGrafter"/>
</dbReference>
<keyword evidence="12" id="KW-1185">Reference proteome</keyword>
<dbReference type="GO" id="GO:0032454">
    <property type="term" value="F:histone H3K9 demethylase activity"/>
    <property type="evidence" value="ECO:0007669"/>
    <property type="project" value="TreeGrafter"/>
</dbReference>
<dbReference type="STRING" id="2018661.A0A2A2KDK0"/>
<evidence type="ECO:0000256" key="1">
    <source>
        <dbReference type="ARBA" id="ARBA00004123"/>
    </source>
</evidence>
<dbReference type="Proteomes" id="UP000218231">
    <property type="component" value="Unassembled WGS sequence"/>
</dbReference>
<dbReference type="GO" id="GO:0010468">
    <property type="term" value="P:regulation of gene expression"/>
    <property type="evidence" value="ECO:0007669"/>
    <property type="project" value="TreeGrafter"/>
</dbReference>
<evidence type="ECO:0000256" key="4">
    <source>
        <dbReference type="ARBA" id="ARBA00022833"/>
    </source>
</evidence>
<dbReference type="PANTHER" id="PTHR10694">
    <property type="entry name" value="LYSINE-SPECIFIC DEMETHYLASE"/>
    <property type="match status" value="1"/>
</dbReference>
<dbReference type="InterPro" id="IPR011011">
    <property type="entry name" value="Znf_FYVE_PHD"/>
</dbReference>
<gene>
    <name evidence="11" type="ORF">WR25_23912</name>
</gene>
<evidence type="ECO:0000259" key="10">
    <source>
        <dbReference type="PROSITE" id="PS51184"/>
    </source>
</evidence>
<dbReference type="InterPro" id="IPR003347">
    <property type="entry name" value="JmjC_dom"/>
</dbReference>
<dbReference type="InterPro" id="IPR013083">
    <property type="entry name" value="Znf_RING/FYVE/PHD"/>
</dbReference>
<keyword evidence="2" id="KW-0479">Metal-binding</keyword>
<feature type="domain" description="JmjN" evidence="9">
    <location>
        <begin position="135"/>
        <end position="178"/>
    </location>
</feature>
<name>A0A2A2KDK0_9BILA</name>
<feature type="region of interest" description="Disordered" evidence="8">
    <location>
        <begin position="56"/>
        <end position="99"/>
    </location>
</feature>
<evidence type="ECO:0000256" key="5">
    <source>
        <dbReference type="ARBA" id="ARBA00022853"/>
    </source>
</evidence>
<accession>A0A2A2KDK0</accession>
<dbReference type="PANTHER" id="PTHR10694:SF129">
    <property type="entry name" value="LYSINE-SPECIFIC DEMETHYLASE 4B-RELATED"/>
    <property type="match status" value="1"/>
</dbReference>
<dbReference type="Pfam" id="PF02373">
    <property type="entry name" value="JmjC"/>
    <property type="match status" value="1"/>
</dbReference>
<keyword evidence="5" id="KW-0156">Chromatin regulator</keyword>
<dbReference type="SMART" id="SM00558">
    <property type="entry name" value="JmjC"/>
    <property type="match status" value="1"/>
</dbReference>
<dbReference type="GO" id="GO:0005634">
    <property type="term" value="C:nucleus"/>
    <property type="evidence" value="ECO:0007669"/>
    <property type="project" value="UniProtKB-SubCell"/>
</dbReference>
<dbReference type="SUPFAM" id="SSF57903">
    <property type="entry name" value="FYVE/PHD zinc finger"/>
    <property type="match status" value="1"/>
</dbReference>
<dbReference type="Gene3D" id="3.30.40.10">
    <property type="entry name" value="Zinc/RING finger domain, C3HC4 (zinc finger)"/>
    <property type="match status" value="1"/>
</dbReference>
<dbReference type="Pfam" id="PF13831">
    <property type="entry name" value="PHD_2"/>
    <property type="match status" value="1"/>
</dbReference>
<comment type="subcellular location">
    <subcellularLocation>
        <location evidence="1">Nucleus</location>
    </subcellularLocation>
</comment>
<comment type="caution">
    <text evidence="11">The sequence shown here is derived from an EMBL/GenBank/DDBJ whole genome shotgun (WGS) entry which is preliminary data.</text>
</comment>
<dbReference type="PROSITE" id="PS51184">
    <property type="entry name" value="JMJC"/>
    <property type="match status" value="1"/>
</dbReference>
<evidence type="ECO:0000313" key="12">
    <source>
        <dbReference type="Proteomes" id="UP000218231"/>
    </source>
</evidence>
<evidence type="ECO:0000256" key="3">
    <source>
        <dbReference type="ARBA" id="ARBA00022771"/>
    </source>
</evidence>
<keyword evidence="4" id="KW-0862">Zinc</keyword>
<dbReference type="CDD" id="cd15493">
    <property type="entry name" value="PHD_JMJD2"/>
    <property type="match status" value="1"/>
</dbReference>